<evidence type="ECO:0000256" key="1">
    <source>
        <dbReference type="ARBA" id="ARBA00022737"/>
    </source>
</evidence>
<feature type="region of interest" description="Disordered" evidence="3">
    <location>
        <begin position="46"/>
        <end position="91"/>
    </location>
</feature>
<keyword evidence="5" id="KW-1185">Reference proteome</keyword>
<evidence type="ECO:0000256" key="2">
    <source>
        <dbReference type="PROSITE-ProRule" id="PRU00708"/>
    </source>
</evidence>
<feature type="repeat" description="PPR" evidence="2">
    <location>
        <begin position="617"/>
        <end position="651"/>
    </location>
</feature>
<feature type="repeat" description="PPR" evidence="2">
    <location>
        <begin position="402"/>
        <end position="436"/>
    </location>
</feature>
<gene>
    <name evidence="4" type="ORF">TWF718_002672</name>
</gene>
<sequence length="753" mass="85309">MQRLGYVCASCRRSTAARTLVTSRPTCRSVHTADINDAILKEPRPLSFNRNLGAPKPKQNKRRGVPARYPDSGAPRHKRGPSFFNENTGDGARDEVDKLSIRLSRDSSLVRDVYNSFEGLLSKYDAPGSVAIRVMLLKHHFPRLLIGALIDHHRKLEGLPSLSEALRMLVSNGINDDKLWAEVMFEYIRTEFYDDAVDLWNYRLECQKDSPLTFGSGTLKEKTIRSPSAERASPDEWPHVSQAPPVPAHCYAAVAALTAFIYSRRLVMTPTNFTDLMQFLTPNGEDVSALLPSNTEAAVILTDYEIDPKIVESTLATLQEFRPYSSQNLARYASVFDRLFIAAANKDLQLVINIYEEAKIVIPEPKPRNYFINFITAFMQCGSRQNGDLLWREMLNSGAIPTAKVWCSWLDGCAKAGDIKLFQQSWDRMLSEGIIPDTVCWTIRMQMLFFIKQPESAKLCLQYMVDNQVPITTVTINVAVEGLISAGFHKDAFGLIQWGTNNGVELDTATYNLVLDSQSKLGELEGVLETLGSMHKNHVPADIITYGVILRGMYNHSPAPPDLKFLQTILDEMKTAGIKPNIQFYNTVIHAMLHRFGDLKGAQYVLSLMPNETWRTSAITSAIFINHYARKKNIEAIEEVWRTMRRNNVAPDEVVYSATVMAYANVGMKTEMLEYLDEMERTRKRISLPTYIWVLKSLMNMQDYQTASDILTRMKMKGIDVLANKELRYIIKRLKEIVVNAQRDAYGKGTYRH</sequence>
<evidence type="ECO:0000313" key="5">
    <source>
        <dbReference type="Proteomes" id="UP001313282"/>
    </source>
</evidence>
<reference evidence="4 5" key="1">
    <citation type="submission" date="2019-10" db="EMBL/GenBank/DDBJ databases">
        <authorList>
            <person name="Palmer J.M."/>
        </authorList>
    </citation>
    <scope>NUCLEOTIDE SEQUENCE [LARGE SCALE GENOMIC DNA]</scope>
    <source>
        <strain evidence="4 5">TWF718</strain>
    </source>
</reference>
<evidence type="ECO:0008006" key="6">
    <source>
        <dbReference type="Google" id="ProtNLM"/>
    </source>
</evidence>
<feature type="region of interest" description="Disordered" evidence="3">
    <location>
        <begin position="217"/>
        <end position="241"/>
    </location>
</feature>
<protein>
    <recommendedName>
        <fullName evidence="6">Pentatricopeptide repeat-containing protein</fullName>
    </recommendedName>
</protein>
<dbReference type="NCBIfam" id="TIGR00756">
    <property type="entry name" value="PPR"/>
    <property type="match status" value="1"/>
</dbReference>
<dbReference type="EMBL" id="JAVHNR010000010">
    <property type="protein sequence ID" value="KAK6332138.1"/>
    <property type="molecule type" value="Genomic_DNA"/>
</dbReference>
<accession>A0AAN8MMR7</accession>
<feature type="repeat" description="PPR" evidence="2">
    <location>
        <begin position="507"/>
        <end position="541"/>
    </location>
</feature>
<evidence type="ECO:0000313" key="4">
    <source>
        <dbReference type="EMBL" id="KAK6332138.1"/>
    </source>
</evidence>
<dbReference type="PANTHER" id="PTHR47941">
    <property type="entry name" value="PENTATRICOPEPTIDE REPEAT-CONTAINING PROTEIN 3, MITOCHONDRIAL"/>
    <property type="match status" value="1"/>
</dbReference>
<dbReference type="AlphaFoldDB" id="A0AAN8MMR7"/>
<dbReference type="Pfam" id="PF01535">
    <property type="entry name" value="PPR"/>
    <property type="match status" value="1"/>
</dbReference>
<dbReference type="PROSITE" id="PS51375">
    <property type="entry name" value="PPR"/>
    <property type="match status" value="3"/>
</dbReference>
<name>A0AAN8MMR7_9PEZI</name>
<comment type="caution">
    <text evidence="4">The sequence shown here is derived from an EMBL/GenBank/DDBJ whole genome shotgun (WGS) entry which is preliminary data.</text>
</comment>
<dbReference type="Gene3D" id="1.25.40.10">
    <property type="entry name" value="Tetratricopeptide repeat domain"/>
    <property type="match status" value="3"/>
</dbReference>
<organism evidence="4 5">
    <name type="scientific">Orbilia javanica</name>
    <dbReference type="NCBI Taxonomy" id="47235"/>
    <lineage>
        <taxon>Eukaryota</taxon>
        <taxon>Fungi</taxon>
        <taxon>Dikarya</taxon>
        <taxon>Ascomycota</taxon>
        <taxon>Pezizomycotina</taxon>
        <taxon>Orbiliomycetes</taxon>
        <taxon>Orbiliales</taxon>
        <taxon>Orbiliaceae</taxon>
        <taxon>Orbilia</taxon>
    </lineage>
</organism>
<keyword evidence="1" id="KW-0677">Repeat</keyword>
<evidence type="ECO:0000256" key="3">
    <source>
        <dbReference type="SAM" id="MobiDB-lite"/>
    </source>
</evidence>
<proteinExistence type="predicted"/>
<dbReference type="InterPro" id="IPR002885">
    <property type="entry name" value="PPR_rpt"/>
</dbReference>
<dbReference type="Proteomes" id="UP001313282">
    <property type="component" value="Unassembled WGS sequence"/>
</dbReference>
<dbReference type="InterPro" id="IPR011990">
    <property type="entry name" value="TPR-like_helical_dom_sf"/>
</dbReference>
<dbReference type="Pfam" id="PF13812">
    <property type="entry name" value="PPR_3"/>
    <property type="match status" value="3"/>
</dbReference>